<dbReference type="STRING" id="1202724.AM493_13555"/>
<dbReference type="OrthoDB" id="9803040at2"/>
<dbReference type="AlphaFoldDB" id="A0A0M8MAD2"/>
<organism evidence="1 2">
    <name type="scientific">Flavobacterium akiainvivens</name>
    <dbReference type="NCBI Taxonomy" id="1202724"/>
    <lineage>
        <taxon>Bacteria</taxon>
        <taxon>Pseudomonadati</taxon>
        <taxon>Bacteroidota</taxon>
        <taxon>Flavobacteriia</taxon>
        <taxon>Flavobacteriales</taxon>
        <taxon>Flavobacteriaceae</taxon>
        <taxon>Flavobacterium</taxon>
    </lineage>
</organism>
<protein>
    <recommendedName>
        <fullName evidence="3">DUF2480 family protein</fullName>
    </recommendedName>
</protein>
<dbReference type="InterPro" id="IPR018914">
    <property type="entry name" value="DUF2480"/>
</dbReference>
<gene>
    <name evidence="1" type="ORF">AM493_13555</name>
</gene>
<evidence type="ECO:0008006" key="3">
    <source>
        <dbReference type="Google" id="ProtNLM"/>
    </source>
</evidence>
<keyword evidence="2" id="KW-1185">Reference proteome</keyword>
<evidence type="ECO:0000313" key="1">
    <source>
        <dbReference type="EMBL" id="KOS06943.1"/>
    </source>
</evidence>
<dbReference type="Pfam" id="PF10652">
    <property type="entry name" value="DUF2480"/>
    <property type="match status" value="1"/>
</dbReference>
<reference evidence="1 2" key="1">
    <citation type="submission" date="2015-08" db="EMBL/GenBank/DDBJ databases">
        <title>Whole genome sequence of Flavobacterium akiainvivens IK-1T, from decaying Wikstroemia oahuensis, an endemic Hawaiian shrub.</title>
        <authorList>
            <person name="Wan X."/>
            <person name="Hou S."/>
            <person name="Saito J."/>
            <person name="Donachie S."/>
        </authorList>
    </citation>
    <scope>NUCLEOTIDE SEQUENCE [LARGE SCALE GENOMIC DNA]</scope>
    <source>
        <strain evidence="1 2">IK-1</strain>
    </source>
</reference>
<dbReference type="PATRIC" id="fig|1202724.3.peg.2807"/>
<dbReference type="RefSeq" id="WP_054408568.1">
    <property type="nucleotide sequence ID" value="NZ_FOYA01000009.1"/>
</dbReference>
<comment type="caution">
    <text evidence="1">The sequence shown here is derived from an EMBL/GenBank/DDBJ whole genome shotgun (WGS) entry which is preliminary data.</text>
</comment>
<evidence type="ECO:0000313" key="2">
    <source>
        <dbReference type="Proteomes" id="UP000037755"/>
    </source>
</evidence>
<dbReference type="EMBL" id="LIYD01000005">
    <property type="protein sequence ID" value="KOS06943.1"/>
    <property type="molecule type" value="Genomic_DNA"/>
</dbReference>
<accession>A0A0M8MAD2</accession>
<name>A0A0M8MAD2_9FLAO</name>
<proteinExistence type="predicted"/>
<dbReference type="Proteomes" id="UP000037755">
    <property type="component" value="Unassembled WGS sequence"/>
</dbReference>
<sequence>MEEEMEIINRVANSVLQVFDLEDYYPEGERLGLDLSEWLWEGFVLREKDFRETLKNHDWAQYQGKFVALYCSTDAIVPAWAYMLVTVYLQPFAKKVIQGTPQQINTLVYQEILDGLDYSEYEGKPVIIKGCSRKPVPQEAYVMASQKLLPVAKSIMFGEACSSVPLYKKAKV</sequence>